<comment type="caution">
    <text evidence="3">The sequence shown here is derived from an EMBL/GenBank/DDBJ whole genome shotgun (WGS) entry which is preliminary data.</text>
</comment>
<keyword evidence="2" id="KW-0812">Transmembrane</keyword>
<dbReference type="RefSeq" id="WP_171153836.1">
    <property type="nucleotide sequence ID" value="NZ_JABENB010000001.1"/>
</dbReference>
<evidence type="ECO:0000313" key="4">
    <source>
        <dbReference type="Proteomes" id="UP000557772"/>
    </source>
</evidence>
<dbReference type="Proteomes" id="UP000557772">
    <property type="component" value="Unassembled WGS sequence"/>
</dbReference>
<organism evidence="3 4">
    <name type="scientific">Flexivirga aerilata</name>
    <dbReference type="NCBI Taxonomy" id="1656889"/>
    <lineage>
        <taxon>Bacteria</taxon>
        <taxon>Bacillati</taxon>
        <taxon>Actinomycetota</taxon>
        <taxon>Actinomycetes</taxon>
        <taxon>Micrococcales</taxon>
        <taxon>Dermacoccaceae</taxon>
        <taxon>Flexivirga</taxon>
    </lineage>
</organism>
<evidence type="ECO:0000256" key="1">
    <source>
        <dbReference type="SAM" id="MobiDB-lite"/>
    </source>
</evidence>
<proteinExistence type="predicted"/>
<name>A0A849AI69_9MICO</name>
<keyword evidence="2" id="KW-1133">Transmembrane helix</keyword>
<accession>A0A849AI69</accession>
<feature type="region of interest" description="Disordered" evidence="1">
    <location>
        <begin position="39"/>
        <end position="59"/>
    </location>
</feature>
<sequence length="59" mass="6223">MTFAIYSVAAIYTLSIVFVAVLVGGTLWSERRAARGAVTMPTEPAAEPLAEDGHRTSVA</sequence>
<evidence type="ECO:0000256" key="2">
    <source>
        <dbReference type="SAM" id="Phobius"/>
    </source>
</evidence>
<dbReference type="EMBL" id="JABENB010000001">
    <property type="protein sequence ID" value="NNG39246.1"/>
    <property type="molecule type" value="Genomic_DNA"/>
</dbReference>
<evidence type="ECO:0000313" key="3">
    <source>
        <dbReference type="EMBL" id="NNG39246.1"/>
    </source>
</evidence>
<protein>
    <recommendedName>
        <fullName evidence="5">Heme exporter protein D</fullName>
    </recommendedName>
</protein>
<gene>
    <name evidence="3" type="ORF">HJ588_08160</name>
</gene>
<keyword evidence="4" id="KW-1185">Reference proteome</keyword>
<evidence type="ECO:0008006" key="5">
    <source>
        <dbReference type="Google" id="ProtNLM"/>
    </source>
</evidence>
<reference evidence="3 4" key="1">
    <citation type="submission" date="2020-05" db="EMBL/GenBank/DDBJ databases">
        <title>Flexivirga sp. ID2601S isolated from air conditioner.</title>
        <authorList>
            <person name="Kim D.H."/>
        </authorList>
    </citation>
    <scope>NUCLEOTIDE SEQUENCE [LARGE SCALE GENOMIC DNA]</scope>
    <source>
        <strain evidence="3 4">ID2601S</strain>
    </source>
</reference>
<dbReference type="AlphaFoldDB" id="A0A849AI69"/>
<feature type="transmembrane region" description="Helical" evidence="2">
    <location>
        <begin position="6"/>
        <end position="28"/>
    </location>
</feature>
<keyword evidence="2" id="KW-0472">Membrane</keyword>